<protein>
    <recommendedName>
        <fullName evidence="3">DUF4365 domain-containing protein</fullName>
    </recommendedName>
</protein>
<evidence type="ECO:0008006" key="3">
    <source>
        <dbReference type="Google" id="ProtNLM"/>
    </source>
</evidence>
<name>A0ABV8FUI1_9ACTN</name>
<sequence length="290" mass="31892">MPSLEHEVPLDMIRKTPGVAVEMLGRVSTGKLPDYARVRCDSGDATNINPAELRVDSLIVCEDADGNPQLAIIVEVQLRTAQEKRRSWPQYATNIHARLGCPVELLVVAPSESVAEWCATTIDFGCGEVRPVALPLTRLEPYTDPDDAARHPDFAILAAAASRTEDETVLKALAPTLNAYIKSAGPRYAEYVYAALSPRAKKYLEGAVKLDNMDYQMPIFQQPFREGKAEGRAEGKTEAKVESILQALDIRAISLSDADRERISSCTELGTLDMWFVRALTVGSAEELFR</sequence>
<evidence type="ECO:0000313" key="1">
    <source>
        <dbReference type="EMBL" id="MFC3999815.1"/>
    </source>
</evidence>
<comment type="caution">
    <text evidence="1">The sequence shown here is derived from an EMBL/GenBank/DDBJ whole genome shotgun (WGS) entry which is preliminary data.</text>
</comment>
<gene>
    <name evidence="1" type="ORF">ACFOVU_28130</name>
</gene>
<evidence type="ECO:0000313" key="2">
    <source>
        <dbReference type="Proteomes" id="UP001595847"/>
    </source>
</evidence>
<dbReference type="PANTHER" id="PTHR34613">
    <property type="entry name" value="SLL0800 PROTEIN"/>
    <property type="match status" value="1"/>
</dbReference>
<keyword evidence="2" id="KW-1185">Reference proteome</keyword>
<dbReference type="PANTHER" id="PTHR34613:SF1">
    <property type="entry name" value="SLL6017 PROTEIN"/>
    <property type="match status" value="1"/>
</dbReference>
<dbReference type="RefSeq" id="WP_378538450.1">
    <property type="nucleotide sequence ID" value="NZ_JBHSBH010000020.1"/>
</dbReference>
<dbReference type="EMBL" id="JBHSBH010000020">
    <property type="protein sequence ID" value="MFC3999815.1"/>
    <property type="molecule type" value="Genomic_DNA"/>
</dbReference>
<dbReference type="Proteomes" id="UP001595847">
    <property type="component" value="Unassembled WGS sequence"/>
</dbReference>
<proteinExistence type="predicted"/>
<reference evidence="2" key="1">
    <citation type="journal article" date="2019" name="Int. J. Syst. Evol. Microbiol.">
        <title>The Global Catalogue of Microorganisms (GCM) 10K type strain sequencing project: providing services to taxonomists for standard genome sequencing and annotation.</title>
        <authorList>
            <consortium name="The Broad Institute Genomics Platform"/>
            <consortium name="The Broad Institute Genome Sequencing Center for Infectious Disease"/>
            <person name="Wu L."/>
            <person name="Ma J."/>
        </authorList>
    </citation>
    <scope>NUCLEOTIDE SEQUENCE [LARGE SCALE GENOMIC DNA]</scope>
    <source>
        <strain evidence="2">TBRC 1826</strain>
    </source>
</reference>
<organism evidence="1 2">
    <name type="scientific">Nocardiopsis sediminis</name>
    <dbReference type="NCBI Taxonomy" id="1778267"/>
    <lineage>
        <taxon>Bacteria</taxon>
        <taxon>Bacillati</taxon>
        <taxon>Actinomycetota</taxon>
        <taxon>Actinomycetes</taxon>
        <taxon>Streptosporangiales</taxon>
        <taxon>Nocardiopsidaceae</taxon>
        <taxon>Nocardiopsis</taxon>
    </lineage>
</organism>
<accession>A0ABV8FUI1</accession>